<dbReference type="AlphaFoldDB" id="A0A0C2WPJ7"/>
<evidence type="ECO:0000256" key="1">
    <source>
        <dbReference type="ARBA" id="ARBA00022723"/>
    </source>
</evidence>
<proteinExistence type="predicted"/>
<dbReference type="Pfam" id="PF00264">
    <property type="entry name" value="Tyrosinase"/>
    <property type="match status" value="1"/>
</dbReference>
<feature type="domain" description="Tyrosinase copper-binding" evidence="3">
    <location>
        <begin position="107"/>
        <end position="324"/>
    </location>
</feature>
<evidence type="ECO:0000259" key="3">
    <source>
        <dbReference type="Pfam" id="PF00264"/>
    </source>
</evidence>
<organism evidence="4 5">
    <name type="scientific">Serendipita vermifera MAFF 305830</name>
    <dbReference type="NCBI Taxonomy" id="933852"/>
    <lineage>
        <taxon>Eukaryota</taxon>
        <taxon>Fungi</taxon>
        <taxon>Dikarya</taxon>
        <taxon>Basidiomycota</taxon>
        <taxon>Agaricomycotina</taxon>
        <taxon>Agaricomycetes</taxon>
        <taxon>Sebacinales</taxon>
        <taxon>Serendipitaceae</taxon>
        <taxon>Serendipita</taxon>
    </lineage>
</organism>
<dbReference type="InterPro" id="IPR002227">
    <property type="entry name" value="Tyrosinase_Cu-bd"/>
</dbReference>
<keyword evidence="1" id="KW-0479">Metal-binding</keyword>
<evidence type="ECO:0000256" key="2">
    <source>
        <dbReference type="ARBA" id="ARBA00023008"/>
    </source>
</evidence>
<dbReference type="InterPro" id="IPR008922">
    <property type="entry name" value="Di-copper_centre_dom_sf"/>
</dbReference>
<sequence length="385" mass="43975">MTTTHARSFSISRRLEQIPWLDYEGIAVASRASLLSDNKRRDLGDVTEGSSFLAVREPSRLQRSCKKIEKRKEWRQLSHEEKKSYIRAIKCLQTKRDYGISPVTSTLYDAFTQVHTTDFRAFHSSSPFLPWHRWFVWVHDQALRHECGYSGSSPYWDYTIDYKNPTGSPIFSNDPEVGFGTHGSIIRNEIGLGGYQVDNGAFANFTVNLPVPHYLTRNFSAWKDADPTGVWGYQLGESYSPMQVAKLLASPTFWDYEQNVDALNVTGRFGVHNSPHFMVMGDWNGPGWVVNTPWALNGTGAPNEPMFWPHHQNVDRIFWTWQQQPGKQWEYNGFRAINVSGVPLDVPLERVPALPTDPLPFHGLGPDIPVAMALKTENWPMCYTY</sequence>
<gene>
    <name evidence="4" type="ORF">M408DRAFT_24136</name>
</gene>
<dbReference type="GO" id="GO:0016491">
    <property type="term" value="F:oxidoreductase activity"/>
    <property type="evidence" value="ECO:0007669"/>
    <property type="project" value="InterPro"/>
</dbReference>
<dbReference type="SUPFAM" id="SSF48056">
    <property type="entry name" value="Di-copper centre-containing domain"/>
    <property type="match status" value="1"/>
</dbReference>
<protein>
    <recommendedName>
        <fullName evidence="3">Tyrosinase copper-binding domain-containing protein</fullName>
    </recommendedName>
</protein>
<dbReference type="Proteomes" id="UP000054097">
    <property type="component" value="Unassembled WGS sequence"/>
</dbReference>
<dbReference type="HOGENOM" id="CLU_035914_1_3_1"/>
<dbReference type="EMBL" id="KN824295">
    <property type="protein sequence ID" value="KIM28123.1"/>
    <property type="molecule type" value="Genomic_DNA"/>
</dbReference>
<reference evidence="5" key="2">
    <citation type="submission" date="2015-01" db="EMBL/GenBank/DDBJ databases">
        <title>Evolutionary Origins and Diversification of the Mycorrhizal Mutualists.</title>
        <authorList>
            <consortium name="DOE Joint Genome Institute"/>
            <consortium name="Mycorrhizal Genomics Consortium"/>
            <person name="Kohler A."/>
            <person name="Kuo A."/>
            <person name="Nagy L.G."/>
            <person name="Floudas D."/>
            <person name="Copeland A."/>
            <person name="Barry K.W."/>
            <person name="Cichocki N."/>
            <person name="Veneault-Fourrey C."/>
            <person name="LaButti K."/>
            <person name="Lindquist E.A."/>
            <person name="Lipzen A."/>
            <person name="Lundell T."/>
            <person name="Morin E."/>
            <person name="Murat C."/>
            <person name="Riley R."/>
            <person name="Ohm R."/>
            <person name="Sun H."/>
            <person name="Tunlid A."/>
            <person name="Henrissat B."/>
            <person name="Grigoriev I.V."/>
            <person name="Hibbett D.S."/>
            <person name="Martin F."/>
        </authorList>
    </citation>
    <scope>NUCLEOTIDE SEQUENCE [LARGE SCALE GENOMIC DNA]</scope>
    <source>
        <strain evidence="5">MAFF 305830</strain>
    </source>
</reference>
<keyword evidence="5" id="KW-1185">Reference proteome</keyword>
<dbReference type="OrthoDB" id="6132182at2759"/>
<evidence type="ECO:0000313" key="5">
    <source>
        <dbReference type="Proteomes" id="UP000054097"/>
    </source>
</evidence>
<dbReference type="STRING" id="933852.A0A0C2WPJ7"/>
<keyword evidence="2" id="KW-0186">Copper</keyword>
<accession>A0A0C2WPJ7</accession>
<dbReference type="PANTHER" id="PTHR11474:SF126">
    <property type="entry name" value="TYROSINASE-LIKE PROTEIN TYR-1-RELATED"/>
    <property type="match status" value="1"/>
</dbReference>
<reference evidence="4 5" key="1">
    <citation type="submission" date="2014-04" db="EMBL/GenBank/DDBJ databases">
        <authorList>
            <consortium name="DOE Joint Genome Institute"/>
            <person name="Kuo A."/>
            <person name="Zuccaro A."/>
            <person name="Kohler A."/>
            <person name="Nagy L.G."/>
            <person name="Floudas D."/>
            <person name="Copeland A."/>
            <person name="Barry K.W."/>
            <person name="Cichocki N."/>
            <person name="Veneault-Fourrey C."/>
            <person name="LaButti K."/>
            <person name="Lindquist E.A."/>
            <person name="Lipzen A."/>
            <person name="Lundell T."/>
            <person name="Morin E."/>
            <person name="Murat C."/>
            <person name="Sun H."/>
            <person name="Tunlid A."/>
            <person name="Henrissat B."/>
            <person name="Grigoriev I.V."/>
            <person name="Hibbett D.S."/>
            <person name="Martin F."/>
            <person name="Nordberg H.P."/>
            <person name="Cantor M.N."/>
            <person name="Hua S.X."/>
        </authorList>
    </citation>
    <scope>NUCLEOTIDE SEQUENCE [LARGE SCALE GENOMIC DNA]</scope>
    <source>
        <strain evidence="4 5">MAFF 305830</strain>
    </source>
</reference>
<evidence type="ECO:0000313" key="4">
    <source>
        <dbReference type="EMBL" id="KIM28123.1"/>
    </source>
</evidence>
<dbReference type="InterPro" id="IPR050316">
    <property type="entry name" value="Tyrosinase/Hemocyanin"/>
</dbReference>
<dbReference type="PRINTS" id="PR00092">
    <property type="entry name" value="TYROSINASE"/>
</dbReference>
<name>A0A0C2WPJ7_SERVB</name>
<dbReference type="PANTHER" id="PTHR11474">
    <property type="entry name" value="TYROSINASE FAMILY MEMBER"/>
    <property type="match status" value="1"/>
</dbReference>
<dbReference type="GO" id="GO:0046872">
    <property type="term" value="F:metal ion binding"/>
    <property type="evidence" value="ECO:0007669"/>
    <property type="project" value="UniProtKB-KW"/>
</dbReference>
<dbReference type="Gene3D" id="1.10.1280.10">
    <property type="entry name" value="Di-copper center containing domain from catechol oxidase"/>
    <property type="match status" value="1"/>
</dbReference>